<reference evidence="1" key="1">
    <citation type="submission" date="2022-08" db="EMBL/GenBank/DDBJ databases">
        <authorList>
            <consortium name="DOE Joint Genome Institute"/>
            <person name="Min B."/>
            <person name="Riley R."/>
            <person name="Sierra-Patev S."/>
            <person name="Naranjo-Ortiz M."/>
            <person name="Looney B."/>
            <person name="Konkel Z."/>
            <person name="Slot J.C."/>
            <person name="Sakamoto Y."/>
            <person name="Steenwyk J.L."/>
            <person name="Rokas A."/>
            <person name="Carro J."/>
            <person name="Camarero S."/>
            <person name="Ferreira P."/>
            <person name="Molpeceres G."/>
            <person name="Ruiz-Duenas F.J."/>
            <person name="Serrano A."/>
            <person name="Henrissat B."/>
            <person name="Drula E."/>
            <person name="Hughes K.W."/>
            <person name="Mata J.L."/>
            <person name="Ishikawa N.K."/>
            <person name="Vargas-Isla R."/>
            <person name="Ushijima S."/>
            <person name="Smith C.A."/>
            <person name="Ahrendt S."/>
            <person name="Andreopoulos W."/>
            <person name="He G."/>
            <person name="Labutti K."/>
            <person name="Lipzen A."/>
            <person name="Ng V."/>
            <person name="Sandor L."/>
            <person name="Barry K."/>
            <person name="Martinez A.T."/>
            <person name="Xiao Y."/>
            <person name="Gibbons J.G."/>
            <person name="Terashima K."/>
            <person name="Hibbett D.S."/>
            <person name="Grigoriev I.V."/>
        </authorList>
    </citation>
    <scope>NUCLEOTIDE SEQUENCE</scope>
    <source>
        <strain evidence="1">TFB10827</strain>
    </source>
</reference>
<proteinExistence type="predicted"/>
<gene>
    <name evidence="1" type="ORF">F5050DRAFT_1024319</name>
</gene>
<organism evidence="1 2">
    <name type="scientific">Lentinula boryana</name>
    <dbReference type="NCBI Taxonomy" id="40481"/>
    <lineage>
        <taxon>Eukaryota</taxon>
        <taxon>Fungi</taxon>
        <taxon>Dikarya</taxon>
        <taxon>Basidiomycota</taxon>
        <taxon>Agaricomycotina</taxon>
        <taxon>Agaricomycetes</taxon>
        <taxon>Agaricomycetidae</taxon>
        <taxon>Agaricales</taxon>
        <taxon>Marasmiineae</taxon>
        <taxon>Omphalotaceae</taxon>
        <taxon>Lentinula</taxon>
    </lineage>
</organism>
<dbReference type="Proteomes" id="UP001163828">
    <property type="component" value="Unassembled WGS sequence"/>
</dbReference>
<accession>A0ABQ8QLC6</accession>
<evidence type="ECO:0000313" key="2">
    <source>
        <dbReference type="Proteomes" id="UP001163828"/>
    </source>
</evidence>
<keyword evidence="2" id="KW-1185">Reference proteome</keyword>
<protein>
    <submittedName>
        <fullName evidence="1">Uncharacterized protein</fullName>
    </submittedName>
</protein>
<evidence type="ECO:0000313" key="1">
    <source>
        <dbReference type="EMBL" id="KAJ3999252.1"/>
    </source>
</evidence>
<name>A0ABQ8QLC6_9AGAR</name>
<sequence length="222" mass="25193">MRVGDRGWESVAAAGIIELMPYLDFFLSCRLMRSSPSWTCVQSLALYISGYARVLVCRSCHGSRSVAHILRFRSQMREVREGLYTWLHTAGMLPLHISVFSRNENTYQEDVPQVARILEVLVPLCRQWKYLNLQVPASSLRVFGELRGVDVPLLESATIAHSDSYSLFGLEKNSCHPSFLLETAPSLSHIKLGDAGPLFRLVIPWNQSRFLSLDYNDRHHSA</sequence>
<dbReference type="EMBL" id="MU790542">
    <property type="protein sequence ID" value="KAJ3999252.1"/>
    <property type="molecule type" value="Genomic_DNA"/>
</dbReference>
<comment type="caution">
    <text evidence="1">The sequence shown here is derived from an EMBL/GenBank/DDBJ whole genome shotgun (WGS) entry which is preliminary data.</text>
</comment>